<comment type="caution">
    <text evidence="1">The sequence shown here is derived from an EMBL/GenBank/DDBJ whole genome shotgun (WGS) entry which is preliminary data.</text>
</comment>
<accession>A0A8H5TSL2</accession>
<name>A0A8H5TSL2_FUSHE</name>
<dbReference type="Proteomes" id="UP000567885">
    <property type="component" value="Unassembled WGS sequence"/>
</dbReference>
<protein>
    <submittedName>
        <fullName evidence="1">Uncharacterized protein</fullName>
    </submittedName>
</protein>
<dbReference type="EMBL" id="JAAGWQ010000025">
    <property type="protein sequence ID" value="KAF5677634.1"/>
    <property type="molecule type" value="Genomic_DNA"/>
</dbReference>
<keyword evidence="2" id="KW-1185">Reference proteome</keyword>
<gene>
    <name evidence="1" type="ORF">FHETE_1685</name>
</gene>
<proteinExistence type="predicted"/>
<dbReference type="AlphaFoldDB" id="A0A8H5TSL2"/>
<reference evidence="1 2" key="1">
    <citation type="submission" date="2020-05" db="EMBL/GenBank/DDBJ databases">
        <title>Identification and distribution of gene clusters putatively required for synthesis of sphingolipid metabolism inhibitors in phylogenetically diverse species of the filamentous fungus Fusarium.</title>
        <authorList>
            <person name="Kim H.-S."/>
            <person name="Busman M."/>
            <person name="Brown D.W."/>
            <person name="Divon H."/>
            <person name="Uhlig S."/>
            <person name="Proctor R.H."/>
        </authorList>
    </citation>
    <scope>NUCLEOTIDE SEQUENCE [LARGE SCALE GENOMIC DNA]</scope>
    <source>
        <strain evidence="1 2">NRRL 20693</strain>
    </source>
</reference>
<evidence type="ECO:0000313" key="1">
    <source>
        <dbReference type="EMBL" id="KAF5677634.1"/>
    </source>
</evidence>
<organism evidence="1 2">
    <name type="scientific">Fusarium heterosporum</name>
    <dbReference type="NCBI Taxonomy" id="42747"/>
    <lineage>
        <taxon>Eukaryota</taxon>
        <taxon>Fungi</taxon>
        <taxon>Dikarya</taxon>
        <taxon>Ascomycota</taxon>
        <taxon>Pezizomycotina</taxon>
        <taxon>Sordariomycetes</taxon>
        <taxon>Hypocreomycetidae</taxon>
        <taxon>Hypocreales</taxon>
        <taxon>Nectriaceae</taxon>
        <taxon>Fusarium</taxon>
        <taxon>Fusarium heterosporum species complex</taxon>
    </lineage>
</organism>
<sequence length="148" mass="16377">MFAKPLLKPENEARSSAPAPAPVLSLRYHHRFHEYTETLPLKHIRPRAVGQENLQSWPLHCLPYPPIHEDTDDKHQTPALAFERAMPPPGLPVCISALLPALLQTHVVQVTLNLVNLLNAIVDEDILLIAGQAAIAAVWCVFLSVRPG</sequence>
<evidence type="ECO:0000313" key="2">
    <source>
        <dbReference type="Proteomes" id="UP000567885"/>
    </source>
</evidence>